<dbReference type="InterPro" id="IPR003593">
    <property type="entry name" value="AAA+_ATPase"/>
</dbReference>
<name>A0A1Y2SCF6_9GAMM</name>
<evidence type="ECO:0000259" key="6">
    <source>
        <dbReference type="SMART" id="SM00382"/>
    </source>
</evidence>
<keyword evidence="9" id="KW-1185">Reference proteome</keyword>
<feature type="domain" description="BCS1 N-terminal" evidence="7">
    <location>
        <begin position="33"/>
        <end position="204"/>
    </location>
</feature>
<dbReference type="STRING" id="351656.Xvie_01882"/>
<accession>A0A1Y2SCF6</accession>
<dbReference type="PANTHER" id="PTHR23070">
    <property type="entry name" value="BCS1 AAA-TYPE ATPASE"/>
    <property type="match status" value="1"/>
</dbReference>
<sequence>MFEWFSTLFTHFSSAFTNQESVRTATITLATGAVIGGVSILLVRIPSWFMNTIWNQLYTELSFNSSSASDDDYNQKQYMAFLVWLSKNKWFGYLSRTITIDSADDGDDDNKYTKGHGPGLGTHVFFWKRRLFWVYISEKESQGTSISKYHISIKSLGRSHKPLLNLLNEFSIKSKNDNSLSIYKASEDYWRWMTYGIKRDINTIFINDGIVDNILSILDRFIKEKDWYRQNGLNYKIAILLYGPPGTGKSTLIRSITSYLNRTLYIYEHSSYKRDNLSMLLQSATGGVVCMEDIDSVRAVRSREDDEDNLPVDDEREQPNTTKVPSQIMKFNVDNGESSSILNAIDGVVGLDDVIIFATTNYPHKLDNAFLRDGRIDYRIEIPTMNRKTIDRFTQHYYNRTIPSDINIKDIPGATIQKYFLENRDDYDRFQDAIVKHRYKKL</sequence>
<proteinExistence type="inferred from homology"/>
<feature type="domain" description="AAA+ ATPase" evidence="6">
    <location>
        <begin position="235"/>
        <end position="386"/>
    </location>
</feature>
<evidence type="ECO:0000256" key="1">
    <source>
        <dbReference type="ARBA" id="ARBA00004167"/>
    </source>
</evidence>
<organism evidence="8 9">
    <name type="scientific">Xenorhabdus vietnamensis</name>
    <dbReference type="NCBI Taxonomy" id="351656"/>
    <lineage>
        <taxon>Bacteria</taxon>
        <taxon>Pseudomonadati</taxon>
        <taxon>Pseudomonadota</taxon>
        <taxon>Gammaproteobacteria</taxon>
        <taxon>Enterobacterales</taxon>
        <taxon>Morganellaceae</taxon>
        <taxon>Xenorhabdus</taxon>
    </lineage>
</organism>
<protein>
    <submittedName>
        <fullName evidence="8">ATPase</fullName>
    </submittedName>
</protein>
<dbReference type="PROSITE" id="PS00674">
    <property type="entry name" value="AAA"/>
    <property type="match status" value="1"/>
</dbReference>
<feature type="region of interest" description="Disordered" evidence="4">
    <location>
        <begin position="302"/>
        <end position="322"/>
    </location>
</feature>
<keyword evidence="5" id="KW-0472">Membrane</keyword>
<evidence type="ECO:0000256" key="4">
    <source>
        <dbReference type="SAM" id="MobiDB-lite"/>
    </source>
</evidence>
<evidence type="ECO:0000256" key="2">
    <source>
        <dbReference type="ARBA" id="ARBA00007448"/>
    </source>
</evidence>
<dbReference type="InterPro" id="IPR003959">
    <property type="entry name" value="ATPase_AAA_core"/>
</dbReference>
<keyword evidence="5" id="KW-0812">Transmembrane</keyword>
<keyword evidence="5" id="KW-1133">Transmembrane helix</keyword>
<evidence type="ECO:0000259" key="7">
    <source>
        <dbReference type="SMART" id="SM01024"/>
    </source>
</evidence>
<comment type="caution">
    <text evidence="8">The sequence shown here is derived from an EMBL/GenBank/DDBJ whole genome shotgun (WGS) entry which is preliminary data.</text>
</comment>
<keyword evidence="3" id="KW-0067">ATP-binding</keyword>
<dbReference type="InterPro" id="IPR003960">
    <property type="entry name" value="ATPase_AAA_CS"/>
</dbReference>
<dbReference type="Pfam" id="PF08740">
    <property type="entry name" value="BCS1_N"/>
    <property type="match status" value="1"/>
</dbReference>
<dbReference type="RefSeq" id="WP_086109046.1">
    <property type="nucleotide sequence ID" value="NZ_CAWNGD010000128.1"/>
</dbReference>
<comment type="subcellular location">
    <subcellularLocation>
        <location evidence="1">Membrane</location>
        <topology evidence="1">Single-pass membrane protein</topology>
    </subcellularLocation>
</comment>
<dbReference type="AlphaFoldDB" id="A0A1Y2SCF6"/>
<reference evidence="8 9" key="1">
    <citation type="submission" date="2016-10" db="EMBL/GenBank/DDBJ databases">
        <title>Systematic genetic and metabolomic analysis of Xenorhabdus and Photorhabdus spp., highlights the requirements for a dual symbiotic and pathogenic life style.</title>
        <authorList>
            <person name="Tobias N.J."/>
            <person name="Wolff H."/>
            <person name="Djahanschiri B."/>
            <person name="Pidot S.J."/>
            <person name="Stinear T.P."/>
            <person name="Ebersberger I."/>
            <person name="Bode H.B."/>
        </authorList>
    </citation>
    <scope>NUCLEOTIDE SEQUENCE [LARGE SCALE GENOMIC DNA]</scope>
    <source>
        <strain evidence="8 9">DSM 22392</strain>
    </source>
</reference>
<dbReference type="InterPro" id="IPR050747">
    <property type="entry name" value="Mitochondrial_chaperone_BCS1"/>
</dbReference>
<dbReference type="Gene3D" id="3.40.50.300">
    <property type="entry name" value="P-loop containing nucleotide triphosphate hydrolases"/>
    <property type="match status" value="1"/>
</dbReference>
<keyword evidence="3" id="KW-0547">Nucleotide-binding</keyword>
<dbReference type="Proteomes" id="UP000194350">
    <property type="component" value="Unassembled WGS sequence"/>
</dbReference>
<evidence type="ECO:0000313" key="9">
    <source>
        <dbReference type="Proteomes" id="UP000194350"/>
    </source>
</evidence>
<dbReference type="InterPro" id="IPR014851">
    <property type="entry name" value="BCS1_N"/>
</dbReference>
<evidence type="ECO:0000313" key="8">
    <source>
        <dbReference type="EMBL" id="OTA16428.1"/>
    </source>
</evidence>
<evidence type="ECO:0000256" key="5">
    <source>
        <dbReference type="SAM" id="Phobius"/>
    </source>
</evidence>
<feature type="transmembrane region" description="Helical" evidence="5">
    <location>
        <begin position="22"/>
        <end position="43"/>
    </location>
</feature>
<dbReference type="SMART" id="SM00382">
    <property type="entry name" value="AAA"/>
    <property type="match status" value="1"/>
</dbReference>
<dbReference type="SMART" id="SM01024">
    <property type="entry name" value="BCS1_N"/>
    <property type="match status" value="1"/>
</dbReference>
<dbReference type="EMBL" id="MUBJ01000008">
    <property type="protein sequence ID" value="OTA16428.1"/>
    <property type="molecule type" value="Genomic_DNA"/>
</dbReference>
<dbReference type="Pfam" id="PF00004">
    <property type="entry name" value="AAA"/>
    <property type="match status" value="1"/>
</dbReference>
<feature type="compositionally biased region" description="Acidic residues" evidence="4">
    <location>
        <begin position="305"/>
        <end position="316"/>
    </location>
</feature>
<evidence type="ECO:0000256" key="3">
    <source>
        <dbReference type="RuleBase" id="RU003651"/>
    </source>
</evidence>
<dbReference type="GO" id="GO:0016887">
    <property type="term" value="F:ATP hydrolysis activity"/>
    <property type="evidence" value="ECO:0007669"/>
    <property type="project" value="InterPro"/>
</dbReference>
<dbReference type="GO" id="GO:0016020">
    <property type="term" value="C:membrane"/>
    <property type="evidence" value="ECO:0007669"/>
    <property type="project" value="UniProtKB-SubCell"/>
</dbReference>
<dbReference type="OrthoDB" id="9809379at2"/>
<gene>
    <name evidence="8" type="ORF">Xvie_01882</name>
</gene>
<dbReference type="InterPro" id="IPR027417">
    <property type="entry name" value="P-loop_NTPase"/>
</dbReference>
<comment type="similarity">
    <text evidence="2">Belongs to the AAA ATPase family. BCS1 subfamily.</text>
</comment>
<dbReference type="GO" id="GO:0005524">
    <property type="term" value="F:ATP binding"/>
    <property type="evidence" value="ECO:0007669"/>
    <property type="project" value="UniProtKB-KW"/>
</dbReference>
<dbReference type="SUPFAM" id="SSF52540">
    <property type="entry name" value="P-loop containing nucleoside triphosphate hydrolases"/>
    <property type="match status" value="1"/>
</dbReference>